<evidence type="ECO:0000256" key="1">
    <source>
        <dbReference type="ARBA" id="ARBA00022801"/>
    </source>
</evidence>
<dbReference type="SFLD" id="SFLDS00003">
    <property type="entry name" value="Haloacid_Dehalogenase"/>
    <property type="match status" value="1"/>
</dbReference>
<sequence length="213" mass="23716">MTIKALLFDFDGTLLNTNELIIQTFMHVLNKRFPGQYSPKDCLKFIGPSLTQTFSELAPGEEEELIAQYRTWNEAHHDELITEYPDVVSTLEQLKAMGLKLAIVSTKRNETIQRGLTLLGANHLFDTCIGTDDVQNVKPDPEPVLLALSRLGIAKEEAIMIGDNSHDIEAGHHAGVRAAGVAWAIKGEAYLQQFKPDYMLQHMSDLVTIVKEG</sequence>
<dbReference type="SFLD" id="SFLDG01135">
    <property type="entry name" value="C1.5.6:_HAD__Beta-PGM__Phospha"/>
    <property type="match status" value="1"/>
</dbReference>
<proteinExistence type="predicted"/>
<reference evidence="3" key="1">
    <citation type="submission" date="2022-08" db="EMBL/GenBank/DDBJ databases">
        <title>Draft genome sequence of Lysinibacillus sp. strain KH24.</title>
        <authorList>
            <person name="Kanbe H."/>
            <person name="Itoh H."/>
        </authorList>
    </citation>
    <scope>NUCLEOTIDE SEQUENCE</scope>
    <source>
        <strain evidence="3">KH24</strain>
    </source>
</reference>
<dbReference type="CDD" id="cd02616">
    <property type="entry name" value="HAD_PPase"/>
    <property type="match status" value="1"/>
</dbReference>
<keyword evidence="1" id="KW-0378">Hydrolase</keyword>
<protein>
    <submittedName>
        <fullName evidence="3">Pyrophosphatase PpaX</fullName>
    </submittedName>
</protein>
<dbReference type="NCBIfam" id="NF009804">
    <property type="entry name" value="PRK13288.1"/>
    <property type="match status" value="1"/>
</dbReference>
<dbReference type="PRINTS" id="PR00413">
    <property type="entry name" value="HADHALOGNASE"/>
</dbReference>
<dbReference type="PANTHER" id="PTHR43434:SF26">
    <property type="entry name" value="PYROPHOSPHATASE PPAX"/>
    <property type="match status" value="1"/>
</dbReference>
<dbReference type="Gene3D" id="1.10.150.240">
    <property type="entry name" value="Putative phosphatase, domain 2"/>
    <property type="match status" value="1"/>
</dbReference>
<dbReference type="NCBIfam" id="TIGR01509">
    <property type="entry name" value="HAD-SF-IA-v3"/>
    <property type="match status" value="1"/>
</dbReference>
<dbReference type="Pfam" id="PF13419">
    <property type="entry name" value="HAD_2"/>
    <property type="match status" value="1"/>
</dbReference>
<dbReference type="PANTHER" id="PTHR43434">
    <property type="entry name" value="PHOSPHOGLYCOLATE PHOSPHATASE"/>
    <property type="match status" value="1"/>
</dbReference>
<dbReference type="RefSeq" id="WP_264989729.1">
    <property type="nucleotide sequence ID" value="NZ_BRZA01000004.1"/>
</dbReference>
<accession>A0ABQ5NN89</accession>
<gene>
    <name evidence="3" type="primary">ppaX_2</name>
    <name evidence="3" type="ORF">LYSBPC_29730</name>
</gene>
<evidence type="ECO:0000256" key="2">
    <source>
        <dbReference type="ARBA" id="ARBA00022842"/>
    </source>
</evidence>
<dbReference type="EMBL" id="BRZA01000004">
    <property type="protein sequence ID" value="GLC89846.1"/>
    <property type="molecule type" value="Genomic_DNA"/>
</dbReference>
<dbReference type="InterPro" id="IPR023198">
    <property type="entry name" value="PGP-like_dom2"/>
</dbReference>
<dbReference type="InterPro" id="IPR006439">
    <property type="entry name" value="HAD-SF_hydro_IA"/>
</dbReference>
<keyword evidence="4" id="KW-1185">Reference proteome</keyword>
<dbReference type="Gene3D" id="3.40.50.1000">
    <property type="entry name" value="HAD superfamily/HAD-like"/>
    <property type="match status" value="1"/>
</dbReference>
<keyword evidence="2" id="KW-0460">Magnesium</keyword>
<organism evidence="3 4">
    <name type="scientific">Lysinibacillus piscis</name>
    <dbReference type="NCBI Taxonomy" id="2518931"/>
    <lineage>
        <taxon>Bacteria</taxon>
        <taxon>Bacillati</taxon>
        <taxon>Bacillota</taxon>
        <taxon>Bacilli</taxon>
        <taxon>Bacillales</taxon>
        <taxon>Bacillaceae</taxon>
        <taxon>Lysinibacillus</taxon>
    </lineage>
</organism>
<dbReference type="InterPro" id="IPR041492">
    <property type="entry name" value="HAD_2"/>
</dbReference>
<evidence type="ECO:0000313" key="4">
    <source>
        <dbReference type="Proteomes" id="UP001065593"/>
    </source>
</evidence>
<dbReference type="SUPFAM" id="SSF56784">
    <property type="entry name" value="HAD-like"/>
    <property type="match status" value="1"/>
</dbReference>
<dbReference type="InterPro" id="IPR050155">
    <property type="entry name" value="HAD-like_hydrolase_sf"/>
</dbReference>
<dbReference type="InterPro" id="IPR023214">
    <property type="entry name" value="HAD_sf"/>
</dbReference>
<dbReference type="SFLD" id="SFLDG01129">
    <property type="entry name" value="C1.5:_HAD__Beta-PGM__Phosphata"/>
    <property type="match status" value="1"/>
</dbReference>
<evidence type="ECO:0000313" key="3">
    <source>
        <dbReference type="EMBL" id="GLC89846.1"/>
    </source>
</evidence>
<dbReference type="NCBIfam" id="TIGR01549">
    <property type="entry name" value="HAD-SF-IA-v1"/>
    <property type="match status" value="1"/>
</dbReference>
<comment type="caution">
    <text evidence="3">The sequence shown here is derived from an EMBL/GenBank/DDBJ whole genome shotgun (WGS) entry which is preliminary data.</text>
</comment>
<name>A0ABQ5NN89_9BACI</name>
<dbReference type="InterPro" id="IPR036412">
    <property type="entry name" value="HAD-like_sf"/>
</dbReference>
<dbReference type="Proteomes" id="UP001065593">
    <property type="component" value="Unassembled WGS sequence"/>
</dbReference>
<dbReference type="PROSITE" id="PS01228">
    <property type="entry name" value="COF_1"/>
    <property type="match status" value="1"/>
</dbReference>